<feature type="domain" description="DUF2421" evidence="2">
    <location>
        <begin position="77"/>
        <end position="179"/>
    </location>
</feature>
<dbReference type="EMBL" id="JH651036">
    <property type="protein sequence ID" value="EXA30743.1"/>
    <property type="molecule type" value="Genomic_DNA"/>
</dbReference>
<dbReference type="AlphaFoldDB" id="W9NDA1"/>
<feature type="transmembrane region" description="Helical" evidence="1">
    <location>
        <begin position="56"/>
        <end position="77"/>
    </location>
</feature>
<proteinExistence type="predicted"/>
<feature type="transmembrane region" description="Helical" evidence="1">
    <location>
        <begin position="12"/>
        <end position="36"/>
    </location>
</feature>
<evidence type="ECO:0000313" key="3">
    <source>
        <dbReference type="EMBL" id="EXA30743.1"/>
    </source>
</evidence>
<protein>
    <recommendedName>
        <fullName evidence="2">DUF2421 domain-containing protein</fullName>
    </recommendedName>
</protein>
<dbReference type="PANTHER" id="PTHR37994:SF3">
    <property type="entry name" value="ER TRANSPORTER 6TM N-TERMINAL DOMAIN-CONTAINING PROTEIN"/>
    <property type="match status" value="1"/>
</dbReference>
<organism evidence="3">
    <name type="scientific">Fusarium oxysporum f. sp. pisi HDV247</name>
    <dbReference type="NCBI Taxonomy" id="1080344"/>
    <lineage>
        <taxon>Eukaryota</taxon>
        <taxon>Fungi</taxon>
        <taxon>Dikarya</taxon>
        <taxon>Ascomycota</taxon>
        <taxon>Pezizomycotina</taxon>
        <taxon>Sordariomycetes</taxon>
        <taxon>Hypocreomycetidae</taxon>
        <taxon>Hypocreales</taxon>
        <taxon>Nectriaceae</taxon>
        <taxon>Fusarium</taxon>
        <taxon>Fusarium oxysporum species complex</taxon>
    </lineage>
</organism>
<dbReference type="Proteomes" id="UP000030751">
    <property type="component" value="Unassembled WGS sequence"/>
</dbReference>
<keyword evidence="1" id="KW-0812">Transmembrane</keyword>
<reference evidence="3" key="2">
    <citation type="submission" date="2012-05" db="EMBL/GenBank/DDBJ databases">
        <title>Annotation of the Genome Sequence of Fusarium oxysporum HDV247.</title>
        <authorList>
            <consortium name="The Broad Institute Genomics Platform"/>
            <person name="Ma L.-J."/>
            <person name="Corby-Kistler H."/>
            <person name="Broz K."/>
            <person name="Gale L.R."/>
            <person name="Jonkers W."/>
            <person name="O'Donnell K."/>
            <person name="Ploetz R."/>
            <person name="Steinberg C."/>
            <person name="Schwartz D.C."/>
            <person name="VanEtten H."/>
            <person name="Zhou S."/>
            <person name="Young S.K."/>
            <person name="Zeng Q."/>
            <person name="Gargeya S."/>
            <person name="Fitzgerald M."/>
            <person name="Abouelleil A."/>
            <person name="Alvarado L."/>
            <person name="Chapman S.B."/>
            <person name="Gainer-Dewar J."/>
            <person name="Goldberg J."/>
            <person name="Griggs A."/>
            <person name="Gujja S."/>
            <person name="Hansen M."/>
            <person name="Howarth C."/>
            <person name="Imamovic A."/>
            <person name="Ireland A."/>
            <person name="Larimer J."/>
            <person name="McCowan C."/>
            <person name="Murphy C."/>
            <person name="Pearson M."/>
            <person name="Poon T.W."/>
            <person name="Priest M."/>
            <person name="Roberts A."/>
            <person name="Saif S."/>
            <person name="Shea T."/>
            <person name="Sykes S."/>
            <person name="Wortman J."/>
            <person name="Nusbaum C."/>
            <person name="Birren B."/>
        </authorList>
    </citation>
    <scope>NUCLEOTIDE SEQUENCE</scope>
    <source>
        <strain evidence="3">HDV247</strain>
    </source>
</reference>
<dbReference type="PANTHER" id="PTHR37994">
    <property type="entry name" value="ARAE_2_N DOMAIN-CONTAINING PROTEIN-RELATED"/>
    <property type="match status" value="1"/>
</dbReference>
<name>W9NDA1_FUSOX</name>
<dbReference type="Pfam" id="PF10334">
    <property type="entry name" value="BRE4"/>
    <property type="match status" value="1"/>
</dbReference>
<keyword evidence="1" id="KW-0472">Membrane</keyword>
<keyword evidence="1" id="KW-1133">Transmembrane helix</keyword>
<evidence type="ECO:0000256" key="1">
    <source>
        <dbReference type="SAM" id="Phobius"/>
    </source>
</evidence>
<dbReference type="InterPro" id="IPR018820">
    <property type="entry name" value="BRE4-related_DUF2421"/>
</dbReference>
<evidence type="ECO:0000259" key="2">
    <source>
        <dbReference type="Pfam" id="PF10334"/>
    </source>
</evidence>
<gene>
    <name evidence="3" type="ORF">FOVG_17905</name>
</gene>
<accession>W9NDA1</accession>
<dbReference type="HOGENOM" id="CLU_1489084_0_0_1"/>
<sequence length="181" mass="20265">MAVVIIMFMWRRLFTSTPLVPAGIMMGITAYIVVIYSWIDTHEDPYGNPGKGFEVFWGRLVLVLAGLGATFITNFLPKPSSSNRHYRHLLSDSLSSIRDQYALFASNWKEPATDLRDVAEEEVLAAIEALFPVSGSIKLTVFEFSSSSFDTDTLSQICQLCMLMHQAVAQLLVYTTRLSET</sequence>
<reference evidence="3" key="1">
    <citation type="submission" date="2011-10" db="EMBL/GenBank/DDBJ databases">
        <title>The Genome Sequence of Fusarium oxysporum HDV247.</title>
        <authorList>
            <consortium name="The Broad Institute Genome Sequencing Platform"/>
            <person name="Ma L.-J."/>
            <person name="Gale L.R."/>
            <person name="Schwartz D.C."/>
            <person name="Zhou S."/>
            <person name="Corby-Kistler H."/>
            <person name="Young S.K."/>
            <person name="Zeng Q."/>
            <person name="Gargeya S."/>
            <person name="Fitzgerald M."/>
            <person name="Haas B."/>
            <person name="Abouelleil A."/>
            <person name="Alvarado L."/>
            <person name="Arachchi H.M."/>
            <person name="Berlin A."/>
            <person name="Brown A."/>
            <person name="Chapman S.B."/>
            <person name="Chen Z."/>
            <person name="Dunbar C."/>
            <person name="Freedman E."/>
            <person name="Gearin G."/>
            <person name="Goldberg J."/>
            <person name="Griggs A."/>
            <person name="Gujja S."/>
            <person name="Heiman D."/>
            <person name="Howarth C."/>
            <person name="Larson L."/>
            <person name="Lui A."/>
            <person name="MacDonald P.J.P."/>
            <person name="Montmayeur A."/>
            <person name="Murphy C."/>
            <person name="Neiman D."/>
            <person name="Pearson M."/>
            <person name="Priest M."/>
            <person name="Roberts A."/>
            <person name="Saif S."/>
            <person name="Shea T."/>
            <person name="Shenoy N."/>
            <person name="Sisk P."/>
            <person name="Stolte C."/>
            <person name="Sykes S."/>
            <person name="Wortman J."/>
            <person name="Nusbaum C."/>
            <person name="Birren B."/>
        </authorList>
    </citation>
    <scope>NUCLEOTIDE SEQUENCE [LARGE SCALE GENOMIC DNA]</scope>
    <source>
        <strain evidence="3">HDV247</strain>
    </source>
</reference>